<evidence type="ECO:0000259" key="14">
    <source>
        <dbReference type="Pfam" id="PF08212"/>
    </source>
</evidence>
<evidence type="ECO:0000256" key="7">
    <source>
        <dbReference type="ARBA" id="ARBA00023139"/>
    </source>
</evidence>
<evidence type="ECO:0000256" key="6">
    <source>
        <dbReference type="ARBA" id="ARBA00023136"/>
    </source>
</evidence>
<dbReference type="InterPro" id="IPR012674">
    <property type="entry name" value="Calycin"/>
</dbReference>
<feature type="lipid moiety-binding region" description="N-palmitoyl cysteine" evidence="13">
    <location>
        <position position="15"/>
    </location>
</feature>
<dbReference type="SUPFAM" id="SSF50814">
    <property type="entry name" value="Lipocalins"/>
    <property type="match status" value="1"/>
</dbReference>
<evidence type="ECO:0000256" key="8">
    <source>
        <dbReference type="ARBA" id="ARBA00023237"/>
    </source>
</evidence>
<evidence type="ECO:0000256" key="13">
    <source>
        <dbReference type="PIRSR" id="PIRSR036893-52"/>
    </source>
</evidence>
<dbReference type="FunFam" id="2.40.128.20:FF:000002">
    <property type="entry name" value="Outer membrane lipoprotein Blc"/>
    <property type="match status" value="1"/>
</dbReference>
<dbReference type="GO" id="GO:0006950">
    <property type="term" value="P:response to stress"/>
    <property type="evidence" value="ECO:0007669"/>
    <property type="project" value="UniProtKB-ARBA"/>
</dbReference>
<keyword evidence="5 12" id="KW-0446">Lipid-binding</keyword>
<organism evidence="15 16">
    <name type="scientific">Shewanella piezotolerans (strain WP3 / JCM 13877)</name>
    <dbReference type="NCBI Taxonomy" id="225849"/>
    <lineage>
        <taxon>Bacteria</taxon>
        <taxon>Pseudomonadati</taxon>
        <taxon>Pseudomonadota</taxon>
        <taxon>Gammaproteobacteria</taxon>
        <taxon>Alteromonadales</taxon>
        <taxon>Shewanellaceae</taxon>
        <taxon>Shewanella</taxon>
    </lineage>
</organism>
<name>B8CSL6_SHEPW</name>
<proteinExistence type="inferred from homology"/>
<sequence>MRFFLVLSMLFLSACTGLPKGIQPVDDFELPKYLGTWYEIARLDHSFERGMTQVTANYEMREDGGVKVTNRGFKTDEKTWNSADGKAFFVDETNIGHLKVSFFGPFYGSYVVYELDKVGYQYAFITSYNRDYLWFLSRTPEVSEELKQQFIKQAKELGFAMDEIIWVSQS</sequence>
<dbReference type="Pfam" id="PF08212">
    <property type="entry name" value="Lipocalin_2"/>
    <property type="match status" value="1"/>
</dbReference>
<evidence type="ECO:0000313" key="15">
    <source>
        <dbReference type="EMBL" id="ACJ30642.1"/>
    </source>
</evidence>
<evidence type="ECO:0000256" key="2">
    <source>
        <dbReference type="ARBA" id="ARBA00006889"/>
    </source>
</evidence>
<dbReference type="PIRSF" id="PIRSF036893">
    <property type="entry name" value="Lipocalin_ApoD"/>
    <property type="match status" value="1"/>
</dbReference>
<dbReference type="KEGG" id="swp:swp_3972"/>
<dbReference type="GO" id="GO:0008289">
    <property type="term" value="F:lipid binding"/>
    <property type="evidence" value="ECO:0007669"/>
    <property type="project" value="UniProtKB-UniRule"/>
</dbReference>
<dbReference type="InterPro" id="IPR022272">
    <property type="entry name" value="Lipocalin_CS"/>
</dbReference>
<dbReference type="InterPro" id="IPR047202">
    <property type="entry name" value="Lipocalin_Blc-like_dom"/>
</dbReference>
<evidence type="ECO:0000256" key="9">
    <source>
        <dbReference type="ARBA" id="ARBA00023288"/>
    </source>
</evidence>
<dbReference type="PRINTS" id="PR01171">
    <property type="entry name" value="BCTLIPOCALIN"/>
</dbReference>
<accession>B8CSL6</accession>
<comment type="subcellular location">
    <subcellularLocation>
        <location evidence="1">Cell outer membrane</location>
        <topology evidence="1">Lipid-anchor</topology>
    </subcellularLocation>
</comment>
<feature type="domain" description="Lipocalin/cytosolic fatty-acid binding" evidence="14">
    <location>
        <begin position="29"/>
        <end position="169"/>
    </location>
</feature>
<keyword evidence="7 13" id="KW-0564">Palmitate</keyword>
<evidence type="ECO:0000256" key="5">
    <source>
        <dbReference type="ARBA" id="ARBA00023121"/>
    </source>
</evidence>
<evidence type="ECO:0000256" key="12">
    <source>
        <dbReference type="PIRNR" id="PIRNR036893"/>
    </source>
</evidence>
<dbReference type="AlphaFoldDB" id="B8CSL6"/>
<dbReference type="Proteomes" id="UP000000753">
    <property type="component" value="Chromosome"/>
</dbReference>
<dbReference type="InterPro" id="IPR000566">
    <property type="entry name" value="Lipocln_cytosolic_FA-bd_dom"/>
</dbReference>
<reference evidence="15 16" key="1">
    <citation type="journal article" date="2008" name="PLoS ONE">
        <title>Environmental adaptation: genomic analysis of the piezotolerant and psychrotolerant deep-sea iron reducing bacterium Shewanella piezotolerans WP3.</title>
        <authorList>
            <person name="Wang F."/>
            <person name="Wang J."/>
            <person name="Jian H."/>
            <person name="Zhang B."/>
            <person name="Li S."/>
            <person name="Wang F."/>
            <person name="Zeng X."/>
            <person name="Gao L."/>
            <person name="Bartlett D.H."/>
            <person name="Yu J."/>
            <person name="Hu S."/>
            <person name="Xiao X."/>
        </authorList>
    </citation>
    <scope>NUCLEOTIDE SEQUENCE [LARGE SCALE GENOMIC DNA]</scope>
    <source>
        <strain evidence="16">WP3 / JCM 13877</strain>
    </source>
</reference>
<dbReference type="GO" id="GO:0009279">
    <property type="term" value="C:cell outer membrane"/>
    <property type="evidence" value="ECO:0007669"/>
    <property type="project" value="UniProtKB-SubCell"/>
</dbReference>
<dbReference type="HOGENOM" id="CLU_068449_3_0_6"/>
<keyword evidence="9 12" id="KW-0449">Lipoprotein</keyword>
<comment type="subunit">
    <text evidence="3 12">Homodimer.</text>
</comment>
<evidence type="ECO:0000256" key="4">
    <source>
        <dbReference type="ARBA" id="ARBA00022729"/>
    </source>
</evidence>
<dbReference type="PROSITE" id="PS00213">
    <property type="entry name" value="LIPOCALIN"/>
    <property type="match status" value="1"/>
</dbReference>
<dbReference type="RefSeq" id="WP_020913983.1">
    <property type="nucleotide sequence ID" value="NC_011566.1"/>
</dbReference>
<evidence type="ECO:0000256" key="10">
    <source>
        <dbReference type="ARBA" id="ARBA00057024"/>
    </source>
</evidence>
<dbReference type="InterPro" id="IPR002446">
    <property type="entry name" value="Lipocalin_bac"/>
</dbReference>
<dbReference type="EMBL" id="CP000472">
    <property type="protein sequence ID" value="ACJ30642.1"/>
    <property type="molecule type" value="Genomic_DNA"/>
</dbReference>
<keyword evidence="6 12" id="KW-0472">Membrane</keyword>
<dbReference type="PANTHER" id="PTHR10612">
    <property type="entry name" value="APOLIPOPROTEIN D"/>
    <property type="match status" value="1"/>
</dbReference>
<dbReference type="STRING" id="225849.swp_3972"/>
<dbReference type="PANTHER" id="PTHR10612:SF34">
    <property type="entry name" value="APOLIPOPROTEIN D"/>
    <property type="match status" value="1"/>
</dbReference>
<keyword evidence="8 12" id="KW-0998">Cell outer membrane</keyword>
<protein>
    <recommendedName>
        <fullName evidence="11 12">Outer membrane lipoprotein Blc</fullName>
    </recommendedName>
</protein>
<dbReference type="eggNOG" id="COG3040">
    <property type="taxonomic scope" value="Bacteria"/>
</dbReference>
<comment type="function">
    <text evidence="10 12">Involved in the storage or transport of lipids necessary for membrane maintenance under stressful conditions. Displays a binding preference for lysophospholipids.</text>
</comment>
<gene>
    <name evidence="15" type="ordered locus">swp_3972</name>
</gene>
<comment type="similarity">
    <text evidence="2 12">Belongs to the calycin superfamily. Lipocalin family.</text>
</comment>
<keyword evidence="16" id="KW-1185">Reference proteome</keyword>
<evidence type="ECO:0000256" key="11">
    <source>
        <dbReference type="ARBA" id="ARBA00071217"/>
    </source>
</evidence>
<dbReference type="InterPro" id="IPR022271">
    <property type="entry name" value="Lipocalin_ApoD"/>
</dbReference>
<feature type="lipid moiety-binding region" description="S-diacylglycerol cysteine" evidence="13">
    <location>
        <position position="15"/>
    </location>
</feature>
<evidence type="ECO:0000256" key="3">
    <source>
        <dbReference type="ARBA" id="ARBA00011738"/>
    </source>
</evidence>
<dbReference type="Gene3D" id="2.40.128.20">
    <property type="match status" value="1"/>
</dbReference>
<keyword evidence="4" id="KW-0732">Signal</keyword>
<dbReference type="CDD" id="cd19438">
    <property type="entry name" value="lipocalin_Blc-like"/>
    <property type="match status" value="1"/>
</dbReference>
<evidence type="ECO:0000256" key="1">
    <source>
        <dbReference type="ARBA" id="ARBA00004459"/>
    </source>
</evidence>
<dbReference type="OrthoDB" id="9793905at2"/>
<evidence type="ECO:0000313" key="16">
    <source>
        <dbReference type="Proteomes" id="UP000000753"/>
    </source>
</evidence>
<dbReference type="PROSITE" id="PS51257">
    <property type="entry name" value="PROKAR_LIPOPROTEIN"/>
    <property type="match status" value="1"/>
</dbReference>